<dbReference type="CDD" id="cd00090">
    <property type="entry name" value="HTH_ARSR"/>
    <property type="match status" value="1"/>
</dbReference>
<evidence type="ECO:0000313" key="6">
    <source>
        <dbReference type="Proteomes" id="UP001165378"/>
    </source>
</evidence>
<keyword evidence="3" id="KW-0804">Transcription</keyword>
<dbReference type="InterPro" id="IPR001845">
    <property type="entry name" value="HTH_ArsR_DNA-bd_dom"/>
</dbReference>
<dbReference type="Gene3D" id="1.10.10.10">
    <property type="entry name" value="Winged helix-like DNA-binding domain superfamily/Winged helix DNA-binding domain"/>
    <property type="match status" value="1"/>
</dbReference>
<keyword evidence="2" id="KW-0238">DNA-binding</keyword>
<evidence type="ECO:0000259" key="4">
    <source>
        <dbReference type="PROSITE" id="PS50987"/>
    </source>
</evidence>
<evidence type="ECO:0000256" key="1">
    <source>
        <dbReference type="ARBA" id="ARBA00023015"/>
    </source>
</evidence>
<dbReference type="Pfam" id="PF01022">
    <property type="entry name" value="HTH_5"/>
    <property type="match status" value="1"/>
</dbReference>
<keyword evidence="1" id="KW-0805">Transcription regulation</keyword>
<keyword evidence="6" id="KW-1185">Reference proteome</keyword>
<name>A0AA41Q5N0_9ACTN</name>
<dbReference type="RefSeq" id="WP_235056743.1">
    <property type="nucleotide sequence ID" value="NZ_JAKFHA010000029.1"/>
</dbReference>
<comment type="caution">
    <text evidence="5">The sequence shown here is derived from an EMBL/GenBank/DDBJ whole genome shotgun (WGS) entry which is preliminary data.</text>
</comment>
<dbReference type="InterPro" id="IPR051011">
    <property type="entry name" value="Metal_resp_trans_reg"/>
</dbReference>
<evidence type="ECO:0000256" key="2">
    <source>
        <dbReference type="ARBA" id="ARBA00023125"/>
    </source>
</evidence>
<dbReference type="InterPro" id="IPR036388">
    <property type="entry name" value="WH-like_DNA-bd_sf"/>
</dbReference>
<accession>A0AA41Q5N0</accession>
<dbReference type="Proteomes" id="UP001165378">
    <property type="component" value="Unassembled WGS sequence"/>
</dbReference>
<dbReference type="EMBL" id="JAKFHA010000029">
    <property type="protein sequence ID" value="MCF2532023.1"/>
    <property type="molecule type" value="Genomic_DNA"/>
</dbReference>
<dbReference type="PANTHER" id="PTHR43132:SF8">
    <property type="entry name" value="HTH-TYPE TRANSCRIPTIONAL REGULATOR KMTR"/>
    <property type="match status" value="1"/>
</dbReference>
<evidence type="ECO:0000256" key="3">
    <source>
        <dbReference type="ARBA" id="ARBA00023163"/>
    </source>
</evidence>
<dbReference type="SMART" id="SM00418">
    <property type="entry name" value="HTH_ARSR"/>
    <property type="match status" value="1"/>
</dbReference>
<dbReference type="PANTHER" id="PTHR43132">
    <property type="entry name" value="ARSENICAL RESISTANCE OPERON REPRESSOR ARSR-RELATED"/>
    <property type="match status" value="1"/>
</dbReference>
<sequence length="321" mass="34676">MLGIEFTVEDVARTRFALSPLWEVVASIRVLKGSDAEGMHRPWADEVRPRLAAAGADLAPLFDLVPVPTLTLPAFLGAPPTLSQPSLDVELAALRATPPERIDGSDGIPPARIDALRADPDRALGELADAVTAYWEIALAPYWPRILTLLEGDILYRARRLADGGAYRLFDDLDPGISWDDGTLRLAMRFCRGVRRLDGRGLLLNPSVFVWPRVFSLIGGPWQPTVRYPPRGIASLWTPTASAPSAALAAVLGRSRALLLGELAAPASTTDLARRTGLTPGGVSQHLTALRDARLVSAHRTGRTVLYARTRIAEALLAEQP</sequence>
<gene>
    <name evidence="5" type="ORF">LZ495_33070</name>
</gene>
<reference evidence="5" key="1">
    <citation type="submission" date="2022-01" db="EMBL/GenBank/DDBJ databases">
        <title>Genome-Based Taxonomic Classification of the Phylum Actinobacteria.</title>
        <authorList>
            <person name="Gao Y."/>
        </authorList>
    </citation>
    <scope>NUCLEOTIDE SEQUENCE</scope>
    <source>
        <strain evidence="5">KLBMP 8922</strain>
    </source>
</reference>
<dbReference type="InterPro" id="IPR011991">
    <property type="entry name" value="ArsR-like_HTH"/>
</dbReference>
<feature type="domain" description="HTH arsR-type" evidence="4">
    <location>
        <begin position="236"/>
        <end position="321"/>
    </location>
</feature>
<dbReference type="GO" id="GO:0003677">
    <property type="term" value="F:DNA binding"/>
    <property type="evidence" value="ECO:0007669"/>
    <property type="project" value="UniProtKB-KW"/>
</dbReference>
<dbReference type="GO" id="GO:0003700">
    <property type="term" value="F:DNA-binding transcription factor activity"/>
    <property type="evidence" value="ECO:0007669"/>
    <property type="project" value="InterPro"/>
</dbReference>
<proteinExistence type="predicted"/>
<dbReference type="InterPro" id="IPR036390">
    <property type="entry name" value="WH_DNA-bd_sf"/>
</dbReference>
<evidence type="ECO:0000313" key="5">
    <source>
        <dbReference type="EMBL" id="MCF2532023.1"/>
    </source>
</evidence>
<organism evidence="5 6">
    <name type="scientific">Yinghuangia soli</name>
    <dbReference type="NCBI Taxonomy" id="2908204"/>
    <lineage>
        <taxon>Bacteria</taxon>
        <taxon>Bacillati</taxon>
        <taxon>Actinomycetota</taxon>
        <taxon>Actinomycetes</taxon>
        <taxon>Kitasatosporales</taxon>
        <taxon>Streptomycetaceae</taxon>
        <taxon>Yinghuangia</taxon>
    </lineage>
</organism>
<dbReference type="PROSITE" id="PS50987">
    <property type="entry name" value="HTH_ARSR_2"/>
    <property type="match status" value="1"/>
</dbReference>
<protein>
    <submittedName>
        <fullName evidence="5">Helix-turn-helix domain-containing protein</fullName>
    </submittedName>
</protein>
<dbReference type="AlphaFoldDB" id="A0AA41Q5N0"/>
<dbReference type="SUPFAM" id="SSF46785">
    <property type="entry name" value="Winged helix' DNA-binding domain"/>
    <property type="match status" value="1"/>
</dbReference>